<proteinExistence type="predicted"/>
<organism evidence="3 4">
    <name type="scientific">Paecilomyces lecythidis</name>
    <dbReference type="NCBI Taxonomy" id="3004212"/>
    <lineage>
        <taxon>Eukaryota</taxon>
        <taxon>Fungi</taxon>
        <taxon>Dikarya</taxon>
        <taxon>Ascomycota</taxon>
        <taxon>Pezizomycotina</taxon>
        <taxon>Eurotiomycetes</taxon>
        <taxon>Eurotiomycetidae</taxon>
        <taxon>Eurotiales</taxon>
        <taxon>Thermoascaceae</taxon>
        <taxon>Paecilomyces</taxon>
    </lineage>
</organism>
<dbReference type="EMBL" id="JAVDPF010000004">
    <property type="protein sequence ID" value="KAL1884704.1"/>
    <property type="molecule type" value="Genomic_DNA"/>
</dbReference>
<keyword evidence="2" id="KW-1133">Transmembrane helix</keyword>
<reference evidence="3 4" key="1">
    <citation type="journal article" date="2024" name="IMA Fungus">
        <title>IMA Genome - F19 : A genome assembly and annotation guide to empower mycologists, including annotated draft genome sequences of Ceratocystis pirilliformis, Diaporthe australafricana, Fusarium ophioides, Paecilomyces lecythidis, and Sporothrix stenoceras.</title>
        <authorList>
            <person name="Aylward J."/>
            <person name="Wilson A.M."/>
            <person name="Visagie C.M."/>
            <person name="Spraker J."/>
            <person name="Barnes I."/>
            <person name="Buitendag C."/>
            <person name="Ceriani C."/>
            <person name="Del Mar Angel L."/>
            <person name="du Plessis D."/>
            <person name="Fuchs T."/>
            <person name="Gasser K."/>
            <person name="Kramer D."/>
            <person name="Li W."/>
            <person name="Munsamy K."/>
            <person name="Piso A."/>
            <person name="Price J.L."/>
            <person name="Sonnekus B."/>
            <person name="Thomas C."/>
            <person name="van der Nest A."/>
            <person name="van Dijk A."/>
            <person name="van Heerden A."/>
            <person name="van Vuuren N."/>
            <person name="Yilmaz N."/>
            <person name="Duong T.A."/>
            <person name="van der Merwe N.A."/>
            <person name="Wingfield M.J."/>
            <person name="Wingfield B.D."/>
        </authorList>
    </citation>
    <scope>NUCLEOTIDE SEQUENCE [LARGE SCALE GENOMIC DNA]</scope>
    <source>
        <strain evidence="3 4">CMW 18167</strain>
    </source>
</reference>
<dbReference type="Proteomes" id="UP001583193">
    <property type="component" value="Unassembled WGS sequence"/>
</dbReference>
<comment type="caution">
    <text evidence="3">The sequence shown here is derived from an EMBL/GenBank/DDBJ whole genome shotgun (WGS) entry which is preliminary data.</text>
</comment>
<evidence type="ECO:0000256" key="2">
    <source>
        <dbReference type="SAM" id="Phobius"/>
    </source>
</evidence>
<accession>A0ABR3YB78</accession>
<feature type="region of interest" description="Disordered" evidence="1">
    <location>
        <begin position="216"/>
        <end position="238"/>
    </location>
</feature>
<gene>
    <name evidence="3" type="ORF">Plec18167_002296</name>
</gene>
<feature type="compositionally biased region" description="Basic and acidic residues" evidence="1">
    <location>
        <begin position="219"/>
        <end position="234"/>
    </location>
</feature>
<feature type="transmembrane region" description="Helical" evidence="2">
    <location>
        <begin position="397"/>
        <end position="417"/>
    </location>
</feature>
<protein>
    <submittedName>
        <fullName evidence="3">Uncharacterized protein</fullName>
    </submittedName>
</protein>
<name>A0ABR3YB78_9EURO</name>
<keyword evidence="2" id="KW-0812">Transmembrane</keyword>
<sequence length="431" mass="48168">MLKRGLCVIDETAAVMSFQPENQDALSTQLLRHENRSPGSDLETWPRNEVIDSEADDPDAQNVSPTAREISGSYSLMHPQHGHNTKAGPELESTNAEKLADPMSTLHRQSRGRPQFPIHPATPRKYRLHPLVTTDHEHKSPPAPISPGIRENVHDEDREVAAYDTDSSWGSPGLSPIRAPYTYKWDDSLFEAKLDLTDAGASRRIVRRWSVSGSPAGIQEERRSYPPVELKDGKPGVPKPIAPSNLALPFDLKDGESVQRYVSMITSRNRLSRFSNIRIDINRQNREKTMDKTAMEDARVGAALQVAVVRCKATSPSSQFTPTARFLKIICTLTFADRAKHLSGNDLSNKTQSPDDGALYRFKLGIHPFIVQTALFLAAFFNLVLSTGVLSGLDDLIQPYVARFLHMLFWICGILRLNRLIHVDIFFTGQE</sequence>
<evidence type="ECO:0000313" key="4">
    <source>
        <dbReference type="Proteomes" id="UP001583193"/>
    </source>
</evidence>
<evidence type="ECO:0000256" key="1">
    <source>
        <dbReference type="SAM" id="MobiDB-lite"/>
    </source>
</evidence>
<keyword evidence="4" id="KW-1185">Reference proteome</keyword>
<feature type="transmembrane region" description="Helical" evidence="2">
    <location>
        <begin position="369"/>
        <end position="391"/>
    </location>
</feature>
<keyword evidence="2" id="KW-0472">Membrane</keyword>
<evidence type="ECO:0000313" key="3">
    <source>
        <dbReference type="EMBL" id="KAL1884704.1"/>
    </source>
</evidence>